<evidence type="ECO:0000259" key="8">
    <source>
        <dbReference type="Pfam" id="PF01261"/>
    </source>
</evidence>
<dbReference type="InterPro" id="IPR050337">
    <property type="entry name" value="L-rhamnose_isomerase"/>
</dbReference>
<dbReference type="InterPro" id="IPR036237">
    <property type="entry name" value="Xyl_isomerase-like_sf"/>
</dbReference>
<gene>
    <name evidence="9" type="ORF">H8S18_04715</name>
</gene>
<organism evidence="9 10">
    <name type="scientific">Christensenella tenuis</name>
    <dbReference type="NCBI Taxonomy" id="2763033"/>
    <lineage>
        <taxon>Bacteria</taxon>
        <taxon>Bacillati</taxon>
        <taxon>Bacillota</taxon>
        <taxon>Clostridia</taxon>
        <taxon>Christensenellales</taxon>
        <taxon>Christensenellaceae</taxon>
        <taxon>Christensenella</taxon>
    </lineage>
</organism>
<dbReference type="Proteomes" id="UP000606889">
    <property type="component" value="Unassembled WGS sequence"/>
</dbReference>
<dbReference type="GO" id="GO:0016853">
    <property type="term" value="F:isomerase activity"/>
    <property type="evidence" value="ECO:0007669"/>
    <property type="project" value="UniProtKB-KW"/>
</dbReference>
<dbReference type="SUPFAM" id="SSF51658">
    <property type="entry name" value="Xylose isomerase-like"/>
    <property type="match status" value="1"/>
</dbReference>
<sequence>MEKLRYSVILGNVGSCADRYMMGGYSNPFTVEQMFERVAGIDGVEGIELVSDWHITAKNVKLVKEQLEKYNFKLASIIPDHFGEMVWGKGAFTSKDKKVRDKAVSDVKEMIDISKELGGNLISLWPGQDGYDYYFTADYMEERGWFEECLKDCCNYDKNFKISVEYKPKEPRNRSYPSNVYSTLLMVRETGCANCGITVDYGHALVAYENVAESVSVLKKYGNKLFHLHMNDSYGYWDDDMIAGSIHTIPYLETIYWLKKNGYEGFVSTDQYPYREDGQKAVAETLEWLKCFEQVADRMLEDQSVEEVIRSGDATQASAMLRSYLFPLC</sequence>
<dbReference type="PROSITE" id="PS51415">
    <property type="entry name" value="XYLOSE_ISOMERASE"/>
    <property type="match status" value="1"/>
</dbReference>
<keyword evidence="4" id="KW-0479">Metal-binding</keyword>
<dbReference type="InterPro" id="IPR013022">
    <property type="entry name" value="Xyl_isomerase-like_TIM-brl"/>
</dbReference>
<evidence type="ECO:0000256" key="4">
    <source>
        <dbReference type="ARBA" id="ARBA00022723"/>
    </source>
</evidence>
<keyword evidence="10" id="KW-1185">Reference proteome</keyword>
<reference evidence="9 10" key="1">
    <citation type="submission" date="2020-08" db="EMBL/GenBank/DDBJ databases">
        <title>Genome public.</title>
        <authorList>
            <person name="Liu C."/>
            <person name="Sun Q."/>
        </authorList>
    </citation>
    <scope>NUCLEOTIDE SEQUENCE [LARGE SCALE GENOMIC DNA]</scope>
    <source>
        <strain evidence="9 10">NSJ-35</strain>
    </source>
</reference>
<proteinExistence type="predicted"/>
<evidence type="ECO:0000256" key="7">
    <source>
        <dbReference type="ARBA" id="ARBA00023277"/>
    </source>
</evidence>
<name>A0ABR7ECW8_9FIRM</name>
<dbReference type="InterPro" id="IPR001998">
    <property type="entry name" value="Xylose_isomerase"/>
</dbReference>
<dbReference type="PANTHER" id="PTHR30268:SF0">
    <property type="entry name" value="L-RHAMNOSE ISOMERASE"/>
    <property type="match status" value="1"/>
</dbReference>
<keyword evidence="5" id="KW-0464">Manganese</keyword>
<evidence type="ECO:0000313" key="9">
    <source>
        <dbReference type="EMBL" id="MBC5647628.1"/>
    </source>
</evidence>
<evidence type="ECO:0000256" key="1">
    <source>
        <dbReference type="ARBA" id="ARBA00004496"/>
    </source>
</evidence>
<evidence type="ECO:0000256" key="5">
    <source>
        <dbReference type="ARBA" id="ARBA00023211"/>
    </source>
</evidence>
<evidence type="ECO:0000256" key="2">
    <source>
        <dbReference type="ARBA" id="ARBA00018232"/>
    </source>
</evidence>
<keyword evidence="7" id="KW-0119">Carbohydrate metabolism</keyword>
<protein>
    <recommendedName>
        <fullName evidence="2">Xylose isomerase</fullName>
    </recommendedName>
</protein>
<dbReference type="RefSeq" id="WP_186857148.1">
    <property type="nucleotide sequence ID" value="NZ_JACOON010000002.1"/>
</dbReference>
<accession>A0ABR7ECW8</accession>
<dbReference type="PANTHER" id="PTHR30268">
    <property type="entry name" value="L-RHAMNOSE ISOMERASE"/>
    <property type="match status" value="1"/>
</dbReference>
<comment type="caution">
    <text evidence="9">The sequence shown here is derived from an EMBL/GenBank/DDBJ whole genome shotgun (WGS) entry which is preliminary data.</text>
</comment>
<dbReference type="Gene3D" id="3.20.20.150">
    <property type="entry name" value="Divalent-metal-dependent TIM barrel enzymes"/>
    <property type="match status" value="1"/>
</dbReference>
<evidence type="ECO:0000256" key="6">
    <source>
        <dbReference type="ARBA" id="ARBA00023235"/>
    </source>
</evidence>
<evidence type="ECO:0000313" key="10">
    <source>
        <dbReference type="Proteomes" id="UP000606889"/>
    </source>
</evidence>
<dbReference type="EMBL" id="JACOON010000002">
    <property type="protein sequence ID" value="MBC5647628.1"/>
    <property type="molecule type" value="Genomic_DNA"/>
</dbReference>
<keyword evidence="3" id="KW-0963">Cytoplasm</keyword>
<comment type="subcellular location">
    <subcellularLocation>
        <location evidence="1">Cytoplasm</location>
    </subcellularLocation>
</comment>
<evidence type="ECO:0000256" key="3">
    <source>
        <dbReference type="ARBA" id="ARBA00022490"/>
    </source>
</evidence>
<keyword evidence="6 9" id="KW-0413">Isomerase</keyword>
<dbReference type="Pfam" id="PF01261">
    <property type="entry name" value="AP_endonuc_2"/>
    <property type="match status" value="1"/>
</dbReference>
<feature type="domain" description="Xylose isomerase-like TIM barrel" evidence="8">
    <location>
        <begin position="39"/>
        <end position="290"/>
    </location>
</feature>